<dbReference type="AlphaFoldDB" id="A0A5U7LUW1"/>
<gene>
    <name evidence="1" type="ORF">BVJ40_14805</name>
</gene>
<evidence type="ECO:0008006" key="2">
    <source>
        <dbReference type="Google" id="ProtNLM"/>
    </source>
</evidence>
<reference evidence="1" key="1">
    <citation type="submission" date="2018-07" db="EMBL/GenBank/DDBJ databases">
        <authorList>
            <consortium name="PulseNet: The National Subtyping Network for Foodborne Disease Surveillance"/>
            <person name="Tarr C.L."/>
            <person name="Trees E."/>
            <person name="Katz L.S."/>
            <person name="Carleton-Romer H.A."/>
            <person name="Stroika S."/>
            <person name="Kucerova Z."/>
            <person name="Roache K.F."/>
            <person name="Sabol A.L."/>
            <person name="Besser J."/>
            <person name="Gerner-Smidt P."/>
        </authorList>
    </citation>
    <scope>NUCLEOTIDE SEQUENCE</scope>
    <source>
        <strain evidence="1">PNUSAS006765</strain>
    </source>
</reference>
<proteinExistence type="predicted"/>
<sequence>MVLLKHSALVLGTFLLTGCGITDKAGSVRKDTAGKVAPVALAVAKQAVAPAVDTKTVPSAPEAVPATGVEGCDRELKALKKLDAQRYARRRAQFTRLMSGASVYAGIRTDVAGGTREAVDAMYRYRTGKLCAEISQDVLDALARQGDSVADGHN</sequence>
<dbReference type="PROSITE" id="PS51257">
    <property type="entry name" value="PROKAR_LIPOPROTEIN"/>
    <property type="match status" value="1"/>
</dbReference>
<name>A0A5U7LUW1_SALER</name>
<organism evidence="1">
    <name type="scientific">Salmonella enterica</name>
    <name type="common">Salmonella choleraesuis</name>
    <dbReference type="NCBI Taxonomy" id="28901"/>
    <lineage>
        <taxon>Bacteria</taxon>
        <taxon>Pseudomonadati</taxon>
        <taxon>Pseudomonadota</taxon>
        <taxon>Gammaproteobacteria</taxon>
        <taxon>Enterobacterales</taxon>
        <taxon>Enterobacteriaceae</taxon>
        <taxon>Salmonella</taxon>
    </lineage>
</organism>
<evidence type="ECO:0000313" key="1">
    <source>
        <dbReference type="EMBL" id="EBR4142584.1"/>
    </source>
</evidence>
<comment type="caution">
    <text evidence="1">The sequence shown here is derived from an EMBL/GenBank/DDBJ whole genome shotgun (WGS) entry which is preliminary data.</text>
</comment>
<protein>
    <recommendedName>
        <fullName evidence="2">Lipoprotein</fullName>
    </recommendedName>
</protein>
<dbReference type="EMBL" id="AAGSEK010000028">
    <property type="protein sequence ID" value="EBR4142584.1"/>
    <property type="molecule type" value="Genomic_DNA"/>
</dbReference>
<accession>A0A5U7LUW1</accession>